<reference evidence="3" key="4">
    <citation type="submission" date="2015-06" db="UniProtKB">
        <authorList>
            <consortium name="EnsemblFungi"/>
        </authorList>
    </citation>
    <scope>IDENTIFICATION</scope>
</reference>
<dbReference type="HOGENOM" id="CLU_2887520_0_0_1"/>
<dbReference type="AlphaFoldDB" id="U5HHQ4"/>
<dbReference type="InParanoid" id="U5HHQ4"/>
<keyword evidence="1" id="KW-0732">Signal</keyword>
<dbReference type="Proteomes" id="UP000017200">
    <property type="component" value="Unassembled WGS sequence"/>
</dbReference>
<feature type="chain" id="PRO_5009724652" evidence="1">
    <location>
        <begin position="20"/>
        <end position="63"/>
    </location>
</feature>
<accession>U5HHQ4</accession>
<organism evidence="2">
    <name type="scientific">Microbotryum lychnidis-dioicae (strain p1A1 Lamole / MvSl-1064)</name>
    <name type="common">Anther smut fungus</name>
    <dbReference type="NCBI Taxonomy" id="683840"/>
    <lineage>
        <taxon>Eukaryota</taxon>
        <taxon>Fungi</taxon>
        <taxon>Dikarya</taxon>
        <taxon>Basidiomycota</taxon>
        <taxon>Pucciniomycotina</taxon>
        <taxon>Microbotryomycetes</taxon>
        <taxon>Microbotryales</taxon>
        <taxon>Microbotryaceae</taxon>
        <taxon>Microbotryum</taxon>
    </lineage>
</organism>
<dbReference type="EMBL" id="GL541773">
    <property type="protein sequence ID" value="KDE02895.1"/>
    <property type="molecule type" value="Genomic_DNA"/>
</dbReference>
<reference evidence="2 4" key="3">
    <citation type="journal article" date="2015" name="BMC Genomics">
        <title>Sex and parasites: genomic and transcriptomic analysis of Microbotryum lychnidis-dioicae, the biotrophic and plant-castrating anther smut fungus.</title>
        <authorList>
            <person name="Perlin M.H."/>
            <person name="Amselem J."/>
            <person name="Fontanillas E."/>
            <person name="Toh S.S."/>
            <person name="Chen Z."/>
            <person name="Goldberg J."/>
            <person name="Duplessis S."/>
            <person name="Henrissat B."/>
            <person name="Young S."/>
            <person name="Zeng Q."/>
            <person name="Aguileta G."/>
            <person name="Petit E."/>
            <person name="Badouin H."/>
            <person name="Andrews J."/>
            <person name="Razeeq D."/>
            <person name="Gabaldon T."/>
            <person name="Quesneville H."/>
            <person name="Giraud T."/>
            <person name="Hood M.E."/>
            <person name="Schultz D.J."/>
            <person name="Cuomo C.A."/>
        </authorList>
    </citation>
    <scope>NUCLEOTIDE SEQUENCE [LARGE SCALE GENOMIC DNA]</scope>
    <source>
        <strain evidence="2">P1A1 Lamole</strain>
        <strain evidence="4">p1A1 Lamole</strain>
    </source>
</reference>
<reference evidence="2" key="2">
    <citation type="submission" date="2010-11" db="EMBL/GenBank/DDBJ databases">
        <authorList>
            <consortium name="The Broad Institute Genome Sequencing Platform"/>
            <person name="Earl A."/>
            <person name="Ward D."/>
            <person name="Feldgarden M."/>
            <person name="Gevers D."/>
            <person name="Butler R."/>
            <person name="Young S.K."/>
            <person name="Zeng Q."/>
            <person name="Gargeya S."/>
            <person name="Fitzgerald M."/>
            <person name="Haas B."/>
            <person name="Abouelleil A."/>
            <person name="Alvarado L."/>
            <person name="Arachchi H.M."/>
            <person name="Berlin A."/>
            <person name="Brown A."/>
            <person name="Chapman S.B."/>
            <person name="Chen Z."/>
            <person name="Dunbar C."/>
            <person name="Freedman E."/>
            <person name="Gearin G."/>
            <person name="Gellesch M."/>
            <person name="Goldberg J."/>
            <person name="Griggs A."/>
            <person name="Gujja S."/>
            <person name="Heilman E."/>
            <person name="Heiman D."/>
            <person name="Howarth C."/>
            <person name="Larson L."/>
            <person name="Lui A."/>
            <person name="MacDonald P.J.P."/>
            <person name="Mehta T."/>
            <person name="Montmayeur A."/>
            <person name="Murphy C."/>
            <person name="Neiman D."/>
            <person name="Pearson M."/>
            <person name="Priest M."/>
            <person name="Roberts A."/>
            <person name="Saif S."/>
            <person name="Shea T."/>
            <person name="Shenoy N."/>
            <person name="Sisk P."/>
            <person name="Stolte C."/>
            <person name="Sykes S."/>
            <person name="White J."/>
            <person name="Yandava C."/>
            <person name="Wortman J."/>
            <person name="Nusbaum C."/>
            <person name="Birren B."/>
        </authorList>
    </citation>
    <scope>NUCLEOTIDE SEQUENCE</scope>
    <source>
        <strain evidence="2">P1A1 Lamole</strain>
    </source>
</reference>
<sequence length="63" mass="6569">MSSRLTALALAATGGSVSASPLKALDNGLSIAPASRTEQVINFNKRSETSPFQPPSTTFTARF</sequence>
<evidence type="ECO:0000313" key="4">
    <source>
        <dbReference type="Proteomes" id="UP000017200"/>
    </source>
</evidence>
<evidence type="ECO:0000313" key="2">
    <source>
        <dbReference type="EMBL" id="KDE02895.1"/>
    </source>
</evidence>
<dbReference type="EnsemblFungi" id="MVLG_06580T0">
    <property type="protein sequence ID" value="MVLG_06580T0"/>
    <property type="gene ID" value="MVLG_06580"/>
</dbReference>
<reference evidence="4" key="1">
    <citation type="submission" date="2010-11" db="EMBL/GenBank/DDBJ databases">
        <title>The genome sequence of Microbotryum violaceum strain p1A1 Lamole.</title>
        <authorList>
            <person name="Cuomo C."/>
            <person name="Perlin M."/>
            <person name="Young S.K."/>
            <person name="Zeng Q."/>
            <person name="Gargeya S."/>
            <person name="Alvarado L."/>
            <person name="Berlin A."/>
            <person name="Chapman S.B."/>
            <person name="Chen Z."/>
            <person name="Freedman E."/>
            <person name="Gellesch M."/>
            <person name="Goldberg J."/>
            <person name="Griggs A."/>
            <person name="Gujja S."/>
            <person name="Heilman E."/>
            <person name="Heiman D."/>
            <person name="Howarth C."/>
            <person name="Mehta T."/>
            <person name="Neiman D."/>
            <person name="Pearson M."/>
            <person name="Roberts A."/>
            <person name="Saif S."/>
            <person name="Shea T."/>
            <person name="Shenoy N."/>
            <person name="Sisk P."/>
            <person name="Stolte C."/>
            <person name="Sykes S."/>
            <person name="White J."/>
            <person name="Yandava C."/>
            <person name="Haas B."/>
            <person name="Nusbaum C."/>
            <person name="Birren B."/>
        </authorList>
    </citation>
    <scope>NUCLEOTIDE SEQUENCE [LARGE SCALE GENOMIC DNA]</scope>
    <source>
        <strain evidence="4">p1A1 Lamole</strain>
    </source>
</reference>
<evidence type="ECO:0000313" key="3">
    <source>
        <dbReference type="EnsemblFungi" id="MVLG_06580T0"/>
    </source>
</evidence>
<feature type="signal peptide" evidence="1">
    <location>
        <begin position="1"/>
        <end position="19"/>
    </location>
</feature>
<gene>
    <name evidence="2" type="ORF">MVLG_06580</name>
</gene>
<keyword evidence="4" id="KW-1185">Reference proteome</keyword>
<proteinExistence type="predicted"/>
<name>U5HHQ4_USTV1</name>
<evidence type="ECO:0000256" key="1">
    <source>
        <dbReference type="SAM" id="SignalP"/>
    </source>
</evidence>
<dbReference type="EMBL" id="AEIJ01000814">
    <property type="status" value="NOT_ANNOTATED_CDS"/>
    <property type="molecule type" value="Genomic_DNA"/>
</dbReference>
<protein>
    <submittedName>
        <fullName evidence="2 3">Uncharacterized protein</fullName>
    </submittedName>
</protein>